<sequence length="203" mass="21422">MAFPITISLQGAIDAITSCFGKREKKKDEGPAQLGIPLESFGVVGTTTTSATANADGRKTNLPPLVGMAAEETAAAAGTIAAKSEVVVLRTLPASGSRQLVRDCSGRCRRLRGGCHIGGTLARDVLRVLFCMASSFLFISVPSDTLTFGAYKTKWTSLLTTVLFTRPPEAEVITHMRVTLPIGRTLPPSRSPSPPPPTPTRGD</sequence>
<feature type="compositionally biased region" description="Pro residues" evidence="1">
    <location>
        <begin position="189"/>
        <end position="203"/>
    </location>
</feature>
<gene>
    <name evidence="2" type="ORF">PG993_003735</name>
</gene>
<organism evidence="2 3">
    <name type="scientific">Apiospora rasikravindrae</name>
    <dbReference type="NCBI Taxonomy" id="990691"/>
    <lineage>
        <taxon>Eukaryota</taxon>
        <taxon>Fungi</taxon>
        <taxon>Dikarya</taxon>
        <taxon>Ascomycota</taxon>
        <taxon>Pezizomycotina</taxon>
        <taxon>Sordariomycetes</taxon>
        <taxon>Xylariomycetidae</taxon>
        <taxon>Amphisphaeriales</taxon>
        <taxon>Apiosporaceae</taxon>
        <taxon>Apiospora</taxon>
    </lineage>
</organism>
<dbReference type="Proteomes" id="UP001444661">
    <property type="component" value="Unassembled WGS sequence"/>
</dbReference>
<evidence type="ECO:0000313" key="3">
    <source>
        <dbReference type="Proteomes" id="UP001444661"/>
    </source>
</evidence>
<evidence type="ECO:0000256" key="1">
    <source>
        <dbReference type="SAM" id="MobiDB-lite"/>
    </source>
</evidence>
<evidence type="ECO:0000313" key="2">
    <source>
        <dbReference type="EMBL" id="KAK8052350.1"/>
    </source>
</evidence>
<feature type="region of interest" description="Disordered" evidence="1">
    <location>
        <begin position="182"/>
        <end position="203"/>
    </location>
</feature>
<reference evidence="2 3" key="1">
    <citation type="submission" date="2023-01" db="EMBL/GenBank/DDBJ databases">
        <title>Analysis of 21 Apiospora genomes using comparative genomics revels a genus with tremendous synthesis potential of carbohydrate active enzymes and secondary metabolites.</title>
        <authorList>
            <person name="Sorensen T."/>
        </authorList>
    </citation>
    <scope>NUCLEOTIDE SEQUENCE [LARGE SCALE GENOMIC DNA]</scope>
    <source>
        <strain evidence="2 3">CBS 33761</strain>
    </source>
</reference>
<protein>
    <submittedName>
        <fullName evidence="2">Uncharacterized protein</fullName>
    </submittedName>
</protein>
<accession>A0ABR1U0C2</accession>
<proteinExistence type="predicted"/>
<comment type="caution">
    <text evidence="2">The sequence shown here is derived from an EMBL/GenBank/DDBJ whole genome shotgun (WGS) entry which is preliminary data.</text>
</comment>
<keyword evidence="3" id="KW-1185">Reference proteome</keyword>
<name>A0ABR1U0C2_9PEZI</name>
<dbReference type="EMBL" id="JAQQWK010000002">
    <property type="protein sequence ID" value="KAK8052350.1"/>
    <property type="molecule type" value="Genomic_DNA"/>
</dbReference>